<dbReference type="InterPro" id="IPR010809">
    <property type="entry name" value="FliD_C"/>
</dbReference>
<evidence type="ECO:0000259" key="7">
    <source>
        <dbReference type="Pfam" id="PF07195"/>
    </source>
</evidence>
<evidence type="ECO:0000313" key="8">
    <source>
        <dbReference type="EMBL" id="URI08016.1"/>
    </source>
</evidence>
<keyword evidence="8" id="KW-0282">Flagellum</keyword>
<comment type="subunit">
    <text evidence="2 5">Homopentamer.</text>
</comment>
<keyword evidence="5" id="KW-0964">Secreted</keyword>
<dbReference type="EMBL" id="CP097635">
    <property type="protein sequence ID" value="URI08016.1"/>
    <property type="molecule type" value="Genomic_DNA"/>
</dbReference>
<sequence>MASVTSLGIGSGLNVEDIITSLMKVENRPVESLQTKAAGINAKISAFGALTSAMSSFQSAAVTLAGIGTWNAMNGSSSNSSAVSATTSTGASAGNYAVEVQALATAQSISSKSYTSATSSVGSGTLKIDIGNWNSDNTTFTANSSNKTLSVEVTAADTLTTLRDKINALGSGVNASILNDASGARLVINSRDTGTDNGFRITATDGDGTNTDNTGLSALAYDPPNATSATTLRQSGSNAQATINGLPVSSASNTLSNVVEGVTLTLGAKTTSAVSVSISADTDKIKKALTTFTEAYNSLATLLSTQTKYDADSQTAGALQGDSTAVSLQRQLRNLVGASTPASSVYQTLSSVGVTLQADGTLAVDNTKFDTALKSNMGEVRKLFTATDLTNSSRSGIGTQLRKFSDSVLSVQGALTSRTESLNQSLSRNDTETSKAEARVADVEKRLRAQYAALDTKMSSLTALNTYITNQIEAWNKA</sequence>
<evidence type="ECO:0000256" key="4">
    <source>
        <dbReference type="ARBA" id="ARBA00023143"/>
    </source>
</evidence>
<feature type="domain" description="Flagellar hook-associated protein 2 N-terminal" evidence="6">
    <location>
        <begin position="11"/>
        <end position="107"/>
    </location>
</feature>
<protein>
    <recommendedName>
        <fullName evidence="5">Flagellar hook-associated protein 2</fullName>
        <shortName evidence="5">HAP2</shortName>
    </recommendedName>
    <alternativeName>
        <fullName evidence="5">Flagellar cap protein</fullName>
    </alternativeName>
</protein>
<feature type="domain" description="Flagellar hook-associated protein 2 C-terminal" evidence="7">
    <location>
        <begin position="236"/>
        <end position="462"/>
    </location>
</feature>
<dbReference type="Pfam" id="PF07195">
    <property type="entry name" value="FliD_C"/>
    <property type="match status" value="1"/>
</dbReference>
<accession>A0ABY4SAE8</accession>
<dbReference type="RefSeq" id="WP_250196238.1">
    <property type="nucleotide sequence ID" value="NZ_CP097635.1"/>
</dbReference>
<keyword evidence="8" id="KW-0969">Cilium</keyword>
<keyword evidence="3" id="KW-0175">Coiled coil</keyword>
<evidence type="ECO:0000313" key="9">
    <source>
        <dbReference type="Proteomes" id="UP001056201"/>
    </source>
</evidence>
<reference evidence="8" key="1">
    <citation type="submission" date="2022-05" db="EMBL/GenBank/DDBJ databases">
        <title>An RpoN-dependent PEP-CTERM gene is involved in floc formation of an Aquincola tertiaricarbonis strain.</title>
        <authorList>
            <person name="Qiu D."/>
            <person name="Xia M."/>
        </authorList>
    </citation>
    <scope>NUCLEOTIDE SEQUENCE</scope>
    <source>
        <strain evidence="8">RN12</strain>
    </source>
</reference>
<dbReference type="Pfam" id="PF07196">
    <property type="entry name" value="Flagellin_IN"/>
    <property type="match status" value="1"/>
</dbReference>
<evidence type="ECO:0000256" key="1">
    <source>
        <dbReference type="ARBA" id="ARBA00009764"/>
    </source>
</evidence>
<comment type="similarity">
    <text evidence="1 5">Belongs to the FliD family.</text>
</comment>
<dbReference type="InterPro" id="IPR040026">
    <property type="entry name" value="FliD"/>
</dbReference>
<keyword evidence="4 5" id="KW-0975">Bacterial flagellum</keyword>
<gene>
    <name evidence="8" type="primary">fliD</name>
    <name evidence="8" type="ORF">MW290_05380</name>
</gene>
<dbReference type="Pfam" id="PF02465">
    <property type="entry name" value="FliD_N"/>
    <property type="match status" value="1"/>
</dbReference>
<comment type="subcellular location">
    <subcellularLocation>
        <location evidence="5">Secreted</location>
    </subcellularLocation>
    <subcellularLocation>
        <location evidence="5">Bacterial flagellum</location>
    </subcellularLocation>
</comment>
<evidence type="ECO:0000256" key="3">
    <source>
        <dbReference type="ARBA" id="ARBA00023054"/>
    </source>
</evidence>
<dbReference type="Proteomes" id="UP001056201">
    <property type="component" value="Chromosome 1"/>
</dbReference>
<proteinExistence type="inferred from homology"/>
<keyword evidence="8" id="KW-0966">Cell projection</keyword>
<dbReference type="InterPro" id="IPR010810">
    <property type="entry name" value="Flagellin_hook_IN_motif"/>
</dbReference>
<name>A0ABY4SAE8_AQUTE</name>
<evidence type="ECO:0000256" key="2">
    <source>
        <dbReference type="ARBA" id="ARBA00011255"/>
    </source>
</evidence>
<dbReference type="PANTHER" id="PTHR30288">
    <property type="entry name" value="FLAGELLAR CAP/ASSEMBLY PROTEIN FLID"/>
    <property type="match status" value="1"/>
</dbReference>
<dbReference type="PANTHER" id="PTHR30288:SF0">
    <property type="entry name" value="FLAGELLAR HOOK-ASSOCIATED PROTEIN 2"/>
    <property type="match status" value="1"/>
</dbReference>
<evidence type="ECO:0000256" key="5">
    <source>
        <dbReference type="RuleBase" id="RU362066"/>
    </source>
</evidence>
<comment type="function">
    <text evidence="5">Required for morphogenesis and for the elongation of the flagellar filament by facilitating polymerization of the flagellin monomers at the tip of growing filament. Forms a capping structure, which prevents flagellin subunits (transported through the central channel of the flagellum) from leaking out without polymerization at the distal end.</text>
</comment>
<dbReference type="InterPro" id="IPR003481">
    <property type="entry name" value="FliD_N"/>
</dbReference>
<organism evidence="8 9">
    <name type="scientific">Aquincola tertiaricarbonis</name>
    <dbReference type="NCBI Taxonomy" id="391953"/>
    <lineage>
        <taxon>Bacteria</taxon>
        <taxon>Pseudomonadati</taxon>
        <taxon>Pseudomonadota</taxon>
        <taxon>Betaproteobacteria</taxon>
        <taxon>Burkholderiales</taxon>
        <taxon>Sphaerotilaceae</taxon>
        <taxon>Aquincola</taxon>
    </lineage>
</organism>
<evidence type="ECO:0000259" key="6">
    <source>
        <dbReference type="Pfam" id="PF02465"/>
    </source>
</evidence>
<keyword evidence="9" id="KW-1185">Reference proteome</keyword>